<feature type="domain" description="3-oxo-5-alpha-steroid 4-dehydrogenase C-terminal" evidence="6">
    <location>
        <begin position="180"/>
        <end position="291"/>
    </location>
</feature>
<gene>
    <name evidence="7" type="ORF">Poli38472_001472</name>
</gene>
<dbReference type="PANTHER" id="PTHR14624">
    <property type="entry name" value="DFG10 PROTEIN"/>
    <property type="match status" value="1"/>
</dbReference>
<evidence type="ECO:0000313" key="7">
    <source>
        <dbReference type="EMBL" id="TMW69316.1"/>
    </source>
</evidence>
<evidence type="ECO:0000256" key="5">
    <source>
        <dbReference type="SAM" id="Phobius"/>
    </source>
</evidence>
<feature type="transmembrane region" description="Helical" evidence="5">
    <location>
        <begin position="59"/>
        <end position="79"/>
    </location>
</feature>
<comment type="subcellular location">
    <subcellularLocation>
        <location evidence="1">Endomembrane system</location>
        <topology evidence="1">Multi-pass membrane protein</topology>
    </subcellularLocation>
</comment>
<dbReference type="PANTHER" id="PTHR14624:SF0">
    <property type="entry name" value="POLYPRENOL REDUCTASE"/>
    <property type="match status" value="1"/>
</dbReference>
<keyword evidence="4 5" id="KW-0472">Membrane</keyword>
<dbReference type="UniPathway" id="UPA00378"/>
<evidence type="ECO:0000313" key="8">
    <source>
        <dbReference type="Proteomes" id="UP000794436"/>
    </source>
</evidence>
<evidence type="ECO:0000259" key="6">
    <source>
        <dbReference type="Pfam" id="PF02544"/>
    </source>
</evidence>
<dbReference type="Proteomes" id="UP000794436">
    <property type="component" value="Unassembled WGS sequence"/>
</dbReference>
<keyword evidence="8" id="KW-1185">Reference proteome</keyword>
<feature type="transmembrane region" description="Helical" evidence="5">
    <location>
        <begin position="6"/>
        <end position="25"/>
    </location>
</feature>
<dbReference type="EMBL" id="SPLM01000001">
    <property type="protein sequence ID" value="TMW69316.1"/>
    <property type="molecule type" value="Genomic_DNA"/>
</dbReference>
<dbReference type="OrthoDB" id="541710at2759"/>
<evidence type="ECO:0000256" key="3">
    <source>
        <dbReference type="ARBA" id="ARBA00022989"/>
    </source>
</evidence>
<dbReference type="GO" id="GO:0003865">
    <property type="term" value="F:3-oxo-5-alpha-steroid 4-dehydrogenase activity"/>
    <property type="evidence" value="ECO:0007669"/>
    <property type="project" value="TreeGrafter"/>
</dbReference>
<feature type="transmembrane region" description="Helical" evidence="5">
    <location>
        <begin position="173"/>
        <end position="193"/>
    </location>
</feature>
<protein>
    <recommendedName>
        <fullName evidence="6">3-oxo-5-alpha-steroid 4-dehydrogenase C-terminal domain-containing protein</fullName>
    </recommendedName>
</protein>
<dbReference type="Gene3D" id="1.20.120.1630">
    <property type="match status" value="1"/>
</dbReference>
<dbReference type="GO" id="GO:0006488">
    <property type="term" value="P:dolichol-linked oligosaccharide biosynthetic process"/>
    <property type="evidence" value="ECO:0007669"/>
    <property type="project" value="InterPro"/>
</dbReference>
<evidence type="ECO:0000256" key="1">
    <source>
        <dbReference type="ARBA" id="ARBA00004127"/>
    </source>
</evidence>
<dbReference type="Pfam" id="PF02544">
    <property type="entry name" value="Steroid_dh"/>
    <property type="match status" value="1"/>
</dbReference>
<dbReference type="AlphaFoldDB" id="A0A8K1FNE9"/>
<keyword evidence="3 5" id="KW-1133">Transmembrane helix</keyword>
<dbReference type="PROSITE" id="PS50244">
    <property type="entry name" value="S5A_REDUCTASE"/>
    <property type="match status" value="1"/>
</dbReference>
<dbReference type="GO" id="GO:0016095">
    <property type="term" value="P:polyprenol catabolic process"/>
    <property type="evidence" value="ECO:0007669"/>
    <property type="project" value="TreeGrafter"/>
</dbReference>
<sequence length="291" mass="32925">MWFYWLALWLVMSTLMVGTLFSDLLRALLVHGKVRSATTMRTGLLSTLQRIEMRKSGWIWFYLSGAIYNLGIAVALVAFPSHPLVQSCLRALQSHVAEPSSSKQLIVVRPEAALVIGLLGIQDTRRFLESILITEFGDAMMHIALLVAGLIHYLGIAPSVLSDPSTTAPVFVWTTRFSLQLALGLLVFLYGSYHQYLCNRLLAKQKRENGYRHVIPHGDWFDYVRCPLYTSEIVIYLGFVIISGGTHTMINVVFLWVVLNQSICALYGSQWYDLKFKGEKLVKWVLVPGLW</sequence>
<dbReference type="InterPro" id="IPR001104">
    <property type="entry name" value="3-oxo-5_a-steroid_4-DH_C"/>
</dbReference>
<dbReference type="InterPro" id="IPR039698">
    <property type="entry name" value="Dfg10/SRD5A3"/>
</dbReference>
<feature type="transmembrane region" description="Helical" evidence="5">
    <location>
        <begin position="233"/>
        <end position="259"/>
    </location>
</feature>
<feature type="transmembrane region" description="Helical" evidence="5">
    <location>
        <begin position="139"/>
        <end position="161"/>
    </location>
</feature>
<proteinExistence type="predicted"/>
<reference evidence="7" key="1">
    <citation type="submission" date="2019-03" db="EMBL/GenBank/DDBJ databases">
        <title>Long read genome sequence of the mycoparasitic Pythium oligandrum ATCC 38472 isolated from sugarbeet rhizosphere.</title>
        <authorList>
            <person name="Gaulin E."/>
        </authorList>
    </citation>
    <scope>NUCLEOTIDE SEQUENCE</scope>
    <source>
        <strain evidence="7">ATCC 38472_TT</strain>
    </source>
</reference>
<evidence type="ECO:0000256" key="2">
    <source>
        <dbReference type="ARBA" id="ARBA00022692"/>
    </source>
</evidence>
<organism evidence="7 8">
    <name type="scientific">Pythium oligandrum</name>
    <name type="common">Mycoparasitic fungus</name>
    <dbReference type="NCBI Taxonomy" id="41045"/>
    <lineage>
        <taxon>Eukaryota</taxon>
        <taxon>Sar</taxon>
        <taxon>Stramenopiles</taxon>
        <taxon>Oomycota</taxon>
        <taxon>Peronosporomycetes</taxon>
        <taxon>Pythiales</taxon>
        <taxon>Pythiaceae</taxon>
        <taxon>Pythium</taxon>
    </lineage>
</organism>
<accession>A0A8K1FNE9</accession>
<keyword evidence="2 5" id="KW-0812">Transmembrane</keyword>
<dbReference type="GO" id="GO:0005783">
    <property type="term" value="C:endoplasmic reticulum"/>
    <property type="evidence" value="ECO:0007669"/>
    <property type="project" value="TreeGrafter"/>
</dbReference>
<name>A0A8K1FNE9_PYTOL</name>
<comment type="caution">
    <text evidence="7">The sequence shown here is derived from an EMBL/GenBank/DDBJ whole genome shotgun (WGS) entry which is preliminary data.</text>
</comment>
<evidence type="ECO:0000256" key="4">
    <source>
        <dbReference type="ARBA" id="ARBA00023136"/>
    </source>
</evidence>